<dbReference type="InterPro" id="IPR036555">
    <property type="entry name" value="NusA_N_sf"/>
</dbReference>
<dbReference type="Gene3D" id="3.30.300.20">
    <property type="match status" value="1"/>
</dbReference>
<dbReference type="Pfam" id="PF08529">
    <property type="entry name" value="NusA_N"/>
    <property type="match status" value="1"/>
</dbReference>
<dbReference type="SUPFAM" id="SSF54814">
    <property type="entry name" value="Prokaryotic type KH domain (KH-domain type II)"/>
    <property type="match status" value="1"/>
</dbReference>
<dbReference type="SUPFAM" id="SSF69705">
    <property type="entry name" value="Transcription factor NusA, N-terminal domain"/>
    <property type="match status" value="1"/>
</dbReference>
<keyword evidence="2" id="KW-0963">Cytoplasm</keyword>
<evidence type="ECO:0000256" key="4">
    <source>
        <dbReference type="ARBA" id="ARBA00022884"/>
    </source>
</evidence>
<dbReference type="PATRIC" id="fig|1618986.3.peg.171"/>
<dbReference type="Gene3D" id="2.40.50.140">
    <property type="entry name" value="Nucleic acid-binding proteins"/>
    <property type="match status" value="1"/>
</dbReference>
<dbReference type="GO" id="GO:0003723">
    <property type="term" value="F:RNA binding"/>
    <property type="evidence" value="ECO:0007669"/>
    <property type="project" value="UniProtKB-KW"/>
</dbReference>
<dbReference type="InterPro" id="IPR025249">
    <property type="entry name" value="TF_NusA_KH_1st"/>
</dbReference>
<keyword evidence="3" id="KW-0889">Transcription antitermination</keyword>
<feature type="domain" description="Transcription factor NusA N-terminal" evidence="7">
    <location>
        <begin position="7"/>
        <end position="173"/>
    </location>
</feature>
<dbReference type="PANTHER" id="PTHR22648:SF0">
    <property type="entry name" value="TRANSCRIPTION TERMINATION_ANTITERMINATION PROTEIN NUSA"/>
    <property type="match status" value="1"/>
</dbReference>
<dbReference type="CDD" id="cd04455">
    <property type="entry name" value="S1_NusA"/>
    <property type="match status" value="1"/>
</dbReference>
<dbReference type="EMBL" id="LCRN01000013">
    <property type="protein sequence ID" value="KKW36747.1"/>
    <property type="molecule type" value="Genomic_DNA"/>
</dbReference>
<keyword evidence="6" id="KW-0804">Transcription</keyword>
<accession>A0A0G2A772</accession>
<evidence type="ECO:0000256" key="1">
    <source>
        <dbReference type="ARBA" id="ARBA00022472"/>
    </source>
</evidence>
<dbReference type="InterPro" id="IPR012340">
    <property type="entry name" value="NA-bd_OB-fold"/>
</dbReference>
<evidence type="ECO:0000313" key="9">
    <source>
        <dbReference type="EMBL" id="KKW36747.1"/>
    </source>
</evidence>
<gene>
    <name evidence="9" type="ORF">UY82_C0013G0011</name>
</gene>
<dbReference type="Gene3D" id="3.30.1480.10">
    <property type="entry name" value="NusA, N-terminal domain"/>
    <property type="match status" value="1"/>
</dbReference>
<keyword evidence="5" id="KW-0805">Transcription regulation</keyword>
<dbReference type="InterPro" id="IPR015946">
    <property type="entry name" value="KH_dom-like_a/b"/>
</dbReference>
<dbReference type="SUPFAM" id="SSF50249">
    <property type="entry name" value="Nucleic acid-binding proteins"/>
    <property type="match status" value="1"/>
</dbReference>
<name>A0A0G2A772_9BACT</name>
<evidence type="ECO:0000256" key="5">
    <source>
        <dbReference type="ARBA" id="ARBA00023015"/>
    </source>
</evidence>
<keyword evidence="1" id="KW-0806">Transcription termination</keyword>
<reference evidence="9 10" key="1">
    <citation type="journal article" date="2015" name="Nature">
        <title>rRNA introns, odd ribosomes, and small enigmatic genomes across a large radiation of phyla.</title>
        <authorList>
            <person name="Brown C.T."/>
            <person name="Hug L.A."/>
            <person name="Thomas B.C."/>
            <person name="Sharon I."/>
            <person name="Castelle C.J."/>
            <person name="Singh A."/>
            <person name="Wilkins M.J."/>
            <person name="Williams K.H."/>
            <person name="Banfield J.F."/>
        </authorList>
    </citation>
    <scope>NUCLEOTIDE SEQUENCE [LARGE SCALE GENOMIC DNA]</scope>
</reference>
<evidence type="ECO:0000313" key="10">
    <source>
        <dbReference type="Proteomes" id="UP000033865"/>
    </source>
</evidence>
<sequence>MSSQVEQAMRQICEEKGLSYEAVLETIESALAAAYRKDFGNKIQNIEVEYDVASGKIKAFDVKTVVEDVDLAEVERVEEERRAKQEERTTKIKELVEAGQPIPEELSAPASADGPTFNEKLEIMLSAAKDIDHDAKVEEVLRMELIVPGEFGRMAAMTAKQVVMQKLREAEREVIFNEFKENEHTIVVGTIQRREGRAVLVDIGRATGILRSEDQVPGERYNQGGRLKFYVRSVTLGSRGPEILLSRTDNELVRGLFATEIPEIADGAVEIKGIAREPGNRTKVAVHTGDDSIDPIGACIGQRGTRIQTVIAELGGEKVDIVHWSENREEYIVSRAWGGSQRGSAGGSTVACRGSRRAERASCLAPCGDTH</sequence>
<dbReference type="AlphaFoldDB" id="A0A0G2A772"/>
<dbReference type="NCBIfam" id="TIGR01953">
    <property type="entry name" value="NusA"/>
    <property type="match status" value="1"/>
</dbReference>
<dbReference type="InterPro" id="IPR030842">
    <property type="entry name" value="TF_NusA_bacterial"/>
</dbReference>
<dbReference type="FunFam" id="3.30.300.20:FF:000002">
    <property type="entry name" value="Transcription termination/antitermination protein NusA"/>
    <property type="match status" value="1"/>
</dbReference>
<comment type="caution">
    <text evidence="9">The sequence shown here is derived from an EMBL/GenBank/DDBJ whole genome shotgun (WGS) entry which is preliminary data.</text>
</comment>
<dbReference type="GO" id="GO:0005829">
    <property type="term" value="C:cytosol"/>
    <property type="evidence" value="ECO:0007669"/>
    <property type="project" value="TreeGrafter"/>
</dbReference>
<evidence type="ECO:0000256" key="3">
    <source>
        <dbReference type="ARBA" id="ARBA00022814"/>
    </source>
</evidence>
<feature type="domain" description="Transcription factor NusA first KH" evidence="8">
    <location>
        <begin position="247"/>
        <end position="324"/>
    </location>
</feature>
<keyword evidence="4" id="KW-0694">RNA-binding</keyword>
<dbReference type="InterPro" id="IPR009019">
    <property type="entry name" value="KH_sf_prok-type"/>
</dbReference>
<evidence type="ECO:0000259" key="8">
    <source>
        <dbReference type="Pfam" id="PF13184"/>
    </source>
</evidence>
<dbReference type="Proteomes" id="UP000033865">
    <property type="component" value="Unassembled WGS sequence"/>
</dbReference>
<dbReference type="Pfam" id="PF13184">
    <property type="entry name" value="KH_NusA_1st"/>
    <property type="match status" value="1"/>
</dbReference>
<dbReference type="GO" id="GO:0031564">
    <property type="term" value="P:transcription antitermination"/>
    <property type="evidence" value="ECO:0007669"/>
    <property type="project" value="UniProtKB-KW"/>
</dbReference>
<dbReference type="GO" id="GO:0006353">
    <property type="term" value="P:DNA-templated transcription termination"/>
    <property type="evidence" value="ECO:0007669"/>
    <property type="project" value="UniProtKB-KW"/>
</dbReference>
<dbReference type="InterPro" id="IPR013735">
    <property type="entry name" value="TF_NusA_N"/>
</dbReference>
<proteinExistence type="predicted"/>
<evidence type="ECO:0000256" key="2">
    <source>
        <dbReference type="ARBA" id="ARBA00022490"/>
    </source>
</evidence>
<dbReference type="InterPro" id="IPR010213">
    <property type="entry name" value="TF_NusA"/>
</dbReference>
<evidence type="ECO:0000259" key="7">
    <source>
        <dbReference type="Pfam" id="PF08529"/>
    </source>
</evidence>
<evidence type="ECO:0000256" key="6">
    <source>
        <dbReference type="ARBA" id="ARBA00023163"/>
    </source>
</evidence>
<dbReference type="PANTHER" id="PTHR22648">
    <property type="entry name" value="TRANSCRIPTION TERMINATION FACTOR NUSA"/>
    <property type="match status" value="1"/>
</dbReference>
<protein>
    <submittedName>
        <fullName evidence="9">NusA antitermination factor</fullName>
    </submittedName>
</protein>
<dbReference type="CDD" id="cd02134">
    <property type="entry name" value="KH-II_NusA_rpt1"/>
    <property type="match status" value="1"/>
</dbReference>
<organism evidence="9 10">
    <name type="scientific">Candidatus Uhrbacteria bacterium GW2011_GWC2_53_7</name>
    <dbReference type="NCBI Taxonomy" id="1618986"/>
    <lineage>
        <taxon>Bacteria</taxon>
        <taxon>Candidatus Uhriibacteriota</taxon>
    </lineage>
</organism>
<dbReference type="GO" id="GO:0003700">
    <property type="term" value="F:DNA-binding transcription factor activity"/>
    <property type="evidence" value="ECO:0007669"/>
    <property type="project" value="InterPro"/>
</dbReference>